<evidence type="ECO:0000313" key="4">
    <source>
        <dbReference type="EMBL" id="QDT52103.1"/>
    </source>
</evidence>
<dbReference type="InterPro" id="IPR026588">
    <property type="entry name" value="Choice_anch_A"/>
</dbReference>
<dbReference type="OrthoDB" id="183665at2"/>
<keyword evidence="1" id="KW-0732">Signal</keyword>
<dbReference type="InterPro" id="IPR013424">
    <property type="entry name" value="Ice-binding_C"/>
</dbReference>
<organism evidence="4 5">
    <name type="scientific">Caulifigura coniformis</name>
    <dbReference type="NCBI Taxonomy" id="2527983"/>
    <lineage>
        <taxon>Bacteria</taxon>
        <taxon>Pseudomonadati</taxon>
        <taxon>Planctomycetota</taxon>
        <taxon>Planctomycetia</taxon>
        <taxon>Planctomycetales</taxon>
        <taxon>Planctomycetaceae</taxon>
        <taxon>Caulifigura</taxon>
    </lineage>
</organism>
<feature type="signal peptide" evidence="1">
    <location>
        <begin position="1"/>
        <end position="23"/>
    </location>
</feature>
<dbReference type="Pfam" id="PF07589">
    <property type="entry name" value="PEP-CTERM"/>
    <property type="match status" value="1"/>
</dbReference>
<evidence type="ECO:0000259" key="2">
    <source>
        <dbReference type="Pfam" id="PF07589"/>
    </source>
</evidence>
<evidence type="ECO:0000256" key="1">
    <source>
        <dbReference type="SAM" id="SignalP"/>
    </source>
</evidence>
<dbReference type="EMBL" id="CP036271">
    <property type="protein sequence ID" value="QDT52103.1"/>
    <property type="molecule type" value="Genomic_DNA"/>
</dbReference>
<sequence precursor="true">MLLKLLAPFIGASCVFVSQVAFAELVTGFEVVVGGNLSAQSQIQGRTIVGGNVQGGFPSFGTGLTPAASFSSTDVLVVGGSLQSNGITMQAGDARLGGTRGSANVNLNGPGSELFQNDATAAPRASAATAMLRSASDYFSGLVADSGIIVNGSNVTFNAAPGADGVAVFDVPAALLTLQNANFALATAGLPAGTSYIFNVVGAVTGTPMGNFGAGFQTADVRSHVLWNFEDQTSPLSLSREWYGSILLPDSNLNTTSAINGGVYVGGDFTTSGDVRLAGYIGHAEYTPSAVPEPSSIILTALAGVGLVSARLRRRSLSRRAAAVQGASATGTSLSV</sequence>
<dbReference type="InParanoid" id="A0A517S7M0"/>
<dbReference type="RefSeq" id="WP_145026176.1">
    <property type="nucleotide sequence ID" value="NZ_CP036271.1"/>
</dbReference>
<dbReference type="Pfam" id="PF20597">
    <property type="entry name" value="pAdhesive_15"/>
    <property type="match status" value="1"/>
</dbReference>
<evidence type="ECO:0000259" key="3">
    <source>
        <dbReference type="Pfam" id="PF20597"/>
    </source>
</evidence>
<dbReference type="AlphaFoldDB" id="A0A517S7M0"/>
<accession>A0A517S7M0</accession>
<proteinExistence type="predicted"/>
<keyword evidence="5" id="KW-1185">Reference proteome</keyword>
<name>A0A517S7M0_9PLAN</name>
<dbReference type="KEGG" id="ccos:Pan44_01120"/>
<gene>
    <name evidence="4" type="ORF">Pan44_01120</name>
</gene>
<evidence type="ECO:0000313" key="5">
    <source>
        <dbReference type="Proteomes" id="UP000315700"/>
    </source>
</evidence>
<reference evidence="4 5" key="1">
    <citation type="submission" date="2019-02" db="EMBL/GenBank/DDBJ databases">
        <title>Deep-cultivation of Planctomycetes and their phenomic and genomic characterization uncovers novel biology.</title>
        <authorList>
            <person name="Wiegand S."/>
            <person name="Jogler M."/>
            <person name="Boedeker C."/>
            <person name="Pinto D."/>
            <person name="Vollmers J."/>
            <person name="Rivas-Marin E."/>
            <person name="Kohn T."/>
            <person name="Peeters S.H."/>
            <person name="Heuer A."/>
            <person name="Rast P."/>
            <person name="Oberbeckmann S."/>
            <person name="Bunk B."/>
            <person name="Jeske O."/>
            <person name="Meyerdierks A."/>
            <person name="Storesund J.E."/>
            <person name="Kallscheuer N."/>
            <person name="Luecker S."/>
            <person name="Lage O.M."/>
            <person name="Pohl T."/>
            <person name="Merkel B.J."/>
            <person name="Hornburger P."/>
            <person name="Mueller R.-W."/>
            <person name="Bruemmer F."/>
            <person name="Labrenz M."/>
            <person name="Spormann A.M."/>
            <person name="Op den Camp H."/>
            <person name="Overmann J."/>
            <person name="Amann R."/>
            <person name="Jetten M.S.M."/>
            <person name="Mascher T."/>
            <person name="Medema M.H."/>
            <person name="Devos D.P."/>
            <person name="Kaster A.-K."/>
            <person name="Ovreas L."/>
            <person name="Rohde M."/>
            <person name="Galperin M.Y."/>
            <person name="Jogler C."/>
        </authorList>
    </citation>
    <scope>NUCLEOTIDE SEQUENCE [LARGE SCALE GENOMIC DNA]</scope>
    <source>
        <strain evidence="4 5">Pan44</strain>
    </source>
</reference>
<feature type="chain" id="PRO_5022081306" evidence="1">
    <location>
        <begin position="24"/>
        <end position="336"/>
    </location>
</feature>
<protein>
    <submittedName>
        <fullName evidence="4">Uncharacterized protein</fullName>
    </submittedName>
</protein>
<dbReference type="Proteomes" id="UP000315700">
    <property type="component" value="Chromosome"/>
</dbReference>
<feature type="domain" description="Choice-of-anchor A" evidence="3">
    <location>
        <begin position="24"/>
        <end position="274"/>
    </location>
</feature>
<dbReference type="NCBIfam" id="TIGR02595">
    <property type="entry name" value="PEP_CTERM"/>
    <property type="match status" value="1"/>
</dbReference>
<feature type="domain" description="Ice-binding protein C-terminal" evidence="2">
    <location>
        <begin position="290"/>
        <end position="315"/>
    </location>
</feature>
<dbReference type="NCBIfam" id="TIGR04215">
    <property type="entry name" value="choice_anch_A"/>
    <property type="match status" value="1"/>
</dbReference>